<dbReference type="Proteomes" id="UP000030758">
    <property type="component" value="Unassembled WGS sequence"/>
</dbReference>
<feature type="non-terminal residue" evidence="1">
    <location>
        <position position="1"/>
    </location>
</feature>
<gene>
    <name evidence="1" type="ORF">M514_15303</name>
</gene>
<feature type="non-terminal residue" evidence="1">
    <location>
        <position position="65"/>
    </location>
</feature>
<protein>
    <submittedName>
        <fullName evidence="1">Uncharacterized protein</fullName>
    </submittedName>
</protein>
<proteinExistence type="predicted"/>
<accession>A0A085NSM1</accession>
<dbReference type="EMBL" id="KL367477">
    <property type="protein sequence ID" value="KFD72467.1"/>
    <property type="molecule type" value="Genomic_DNA"/>
</dbReference>
<organism evidence="1">
    <name type="scientific">Trichuris suis</name>
    <name type="common">pig whipworm</name>
    <dbReference type="NCBI Taxonomy" id="68888"/>
    <lineage>
        <taxon>Eukaryota</taxon>
        <taxon>Metazoa</taxon>
        <taxon>Ecdysozoa</taxon>
        <taxon>Nematoda</taxon>
        <taxon>Enoplea</taxon>
        <taxon>Dorylaimia</taxon>
        <taxon>Trichinellida</taxon>
        <taxon>Trichuridae</taxon>
        <taxon>Trichuris</taxon>
    </lineage>
</organism>
<reference evidence="1" key="1">
    <citation type="journal article" date="2014" name="Nat. Genet.">
        <title>Genome and transcriptome of the porcine whipworm Trichuris suis.</title>
        <authorList>
            <person name="Jex A.R."/>
            <person name="Nejsum P."/>
            <person name="Schwarz E.M."/>
            <person name="Hu L."/>
            <person name="Young N.D."/>
            <person name="Hall R.S."/>
            <person name="Korhonen P.K."/>
            <person name="Liao S."/>
            <person name="Thamsborg S."/>
            <person name="Xia J."/>
            <person name="Xu P."/>
            <person name="Wang S."/>
            <person name="Scheerlinck J.P."/>
            <person name="Hofmann A."/>
            <person name="Sternberg P.W."/>
            <person name="Wang J."/>
            <person name="Gasser R.B."/>
        </authorList>
    </citation>
    <scope>NUCLEOTIDE SEQUENCE [LARGE SCALE GENOMIC DNA]</scope>
    <source>
        <strain evidence="1">DCEP-RM93F</strain>
    </source>
</reference>
<name>A0A085NSM1_9BILA</name>
<sequence>GQDIESHNTDSGNTEWSKCRMVRILETETSNGGITVQYNDMRLSCYTLTGKDAGCTVLPMPKPKL</sequence>
<evidence type="ECO:0000313" key="1">
    <source>
        <dbReference type="EMBL" id="KFD72467.1"/>
    </source>
</evidence>
<dbReference type="AlphaFoldDB" id="A0A085NSM1"/>